<name>A0A919NQV9_9ACTN</name>
<keyword evidence="2" id="KW-0813">Transport</keyword>
<dbReference type="GO" id="GO:0016887">
    <property type="term" value="F:ATP hydrolysis activity"/>
    <property type="evidence" value="ECO:0007669"/>
    <property type="project" value="InterPro"/>
</dbReference>
<comment type="similarity">
    <text evidence="1">Belongs to the ABC transporter superfamily.</text>
</comment>
<proteinExistence type="inferred from homology"/>
<dbReference type="InterPro" id="IPR003593">
    <property type="entry name" value="AAA+_ATPase"/>
</dbReference>
<evidence type="ECO:0000259" key="5">
    <source>
        <dbReference type="PROSITE" id="PS50893"/>
    </source>
</evidence>
<evidence type="ECO:0000313" key="6">
    <source>
        <dbReference type="EMBL" id="GIF21957.1"/>
    </source>
</evidence>
<gene>
    <name evidence="6" type="ORF">Ate02nite_46870</name>
</gene>
<dbReference type="RefSeq" id="WP_203809037.1">
    <property type="nucleotide sequence ID" value="NZ_BOMY01000033.1"/>
</dbReference>
<dbReference type="InterPro" id="IPR027417">
    <property type="entry name" value="P-loop_NTPase"/>
</dbReference>
<accession>A0A919NQV9</accession>
<protein>
    <recommendedName>
        <fullName evidence="5">ABC transporter domain-containing protein</fullName>
    </recommendedName>
</protein>
<dbReference type="Pfam" id="PF00005">
    <property type="entry name" value="ABC_tran"/>
    <property type="match status" value="1"/>
</dbReference>
<reference evidence="6" key="1">
    <citation type="submission" date="2021-01" db="EMBL/GenBank/DDBJ databases">
        <title>Whole genome shotgun sequence of Actinoplanes tereljensis NBRC 105297.</title>
        <authorList>
            <person name="Komaki H."/>
            <person name="Tamura T."/>
        </authorList>
    </citation>
    <scope>NUCLEOTIDE SEQUENCE</scope>
    <source>
        <strain evidence="6">NBRC 105297</strain>
    </source>
</reference>
<dbReference type="SUPFAM" id="SSF52540">
    <property type="entry name" value="P-loop containing nucleoside triphosphate hydrolases"/>
    <property type="match status" value="1"/>
</dbReference>
<feature type="domain" description="ABC transporter" evidence="5">
    <location>
        <begin position="5"/>
        <end position="230"/>
    </location>
</feature>
<dbReference type="EMBL" id="BOMY01000033">
    <property type="protein sequence ID" value="GIF21957.1"/>
    <property type="molecule type" value="Genomic_DNA"/>
</dbReference>
<keyword evidence="7" id="KW-1185">Reference proteome</keyword>
<dbReference type="Proteomes" id="UP000623608">
    <property type="component" value="Unassembled WGS sequence"/>
</dbReference>
<keyword evidence="3" id="KW-0547">Nucleotide-binding</keyword>
<dbReference type="InterPro" id="IPR017871">
    <property type="entry name" value="ABC_transporter-like_CS"/>
</dbReference>
<sequence length="239" mass="25345">MTETIEVSGLHKRFGATVALDGMTFTAPPGTVTGFVGPNGAGKSTTMRVILGLDRATGGTALVGGHRYPDLDRPLTHLGALIDANALHPGRSGRNHLLWMAHSQGLGAGRVDRVLEMTGMRTVARRRAGGYSLGMRQRLGISAAMLGDPPALMLDEPFNGLDPEGIVWMRSLLRDLAAEGRTVLVSSHLMAELQDIAGHVVFVGRGRVLRAATKDSLTAEFGSLEAAYLELTRGEGALR</sequence>
<keyword evidence="4" id="KW-0067">ATP-binding</keyword>
<dbReference type="PANTHER" id="PTHR43335">
    <property type="entry name" value="ABC TRANSPORTER, ATP-BINDING PROTEIN"/>
    <property type="match status" value="1"/>
</dbReference>
<evidence type="ECO:0000256" key="3">
    <source>
        <dbReference type="ARBA" id="ARBA00022741"/>
    </source>
</evidence>
<dbReference type="InterPro" id="IPR003439">
    <property type="entry name" value="ABC_transporter-like_ATP-bd"/>
</dbReference>
<dbReference type="PANTHER" id="PTHR43335:SF4">
    <property type="entry name" value="ABC TRANSPORTER, ATP-BINDING PROTEIN"/>
    <property type="match status" value="1"/>
</dbReference>
<dbReference type="PROSITE" id="PS00211">
    <property type="entry name" value="ABC_TRANSPORTER_1"/>
    <property type="match status" value="1"/>
</dbReference>
<dbReference type="SMART" id="SM00382">
    <property type="entry name" value="AAA"/>
    <property type="match status" value="1"/>
</dbReference>
<comment type="caution">
    <text evidence="6">The sequence shown here is derived from an EMBL/GenBank/DDBJ whole genome shotgun (WGS) entry which is preliminary data.</text>
</comment>
<dbReference type="GO" id="GO:0005524">
    <property type="term" value="F:ATP binding"/>
    <property type="evidence" value="ECO:0007669"/>
    <property type="project" value="UniProtKB-KW"/>
</dbReference>
<evidence type="ECO:0000256" key="4">
    <source>
        <dbReference type="ARBA" id="ARBA00022840"/>
    </source>
</evidence>
<dbReference type="PROSITE" id="PS50893">
    <property type="entry name" value="ABC_TRANSPORTER_2"/>
    <property type="match status" value="1"/>
</dbReference>
<evidence type="ECO:0000256" key="1">
    <source>
        <dbReference type="ARBA" id="ARBA00005417"/>
    </source>
</evidence>
<evidence type="ECO:0000313" key="7">
    <source>
        <dbReference type="Proteomes" id="UP000623608"/>
    </source>
</evidence>
<evidence type="ECO:0000256" key="2">
    <source>
        <dbReference type="ARBA" id="ARBA00022448"/>
    </source>
</evidence>
<dbReference type="Gene3D" id="3.40.50.300">
    <property type="entry name" value="P-loop containing nucleotide triphosphate hydrolases"/>
    <property type="match status" value="1"/>
</dbReference>
<dbReference type="AlphaFoldDB" id="A0A919NQV9"/>
<organism evidence="6 7">
    <name type="scientific">Paractinoplanes tereljensis</name>
    <dbReference type="NCBI Taxonomy" id="571912"/>
    <lineage>
        <taxon>Bacteria</taxon>
        <taxon>Bacillati</taxon>
        <taxon>Actinomycetota</taxon>
        <taxon>Actinomycetes</taxon>
        <taxon>Micromonosporales</taxon>
        <taxon>Micromonosporaceae</taxon>
        <taxon>Paractinoplanes</taxon>
    </lineage>
</organism>